<protein>
    <submittedName>
        <fullName evidence="1">Uncharacterized protein</fullName>
    </submittedName>
</protein>
<name>A0A5M3TFU1_LIMPL</name>
<gene>
    <name evidence="1" type="ORF">NIES46_45210</name>
</gene>
<evidence type="ECO:0000313" key="2">
    <source>
        <dbReference type="Proteomes" id="UP000326169"/>
    </source>
</evidence>
<organism evidence="1 2">
    <name type="scientific">Limnospira platensis NIES-46</name>
    <dbReference type="NCBI Taxonomy" id="1236695"/>
    <lineage>
        <taxon>Bacteria</taxon>
        <taxon>Bacillati</taxon>
        <taxon>Cyanobacteriota</taxon>
        <taxon>Cyanophyceae</taxon>
        <taxon>Oscillatoriophycideae</taxon>
        <taxon>Oscillatoriales</taxon>
        <taxon>Sirenicapillariaceae</taxon>
        <taxon>Limnospira</taxon>
    </lineage>
</organism>
<sequence length="38" mass="4446">MSLKVRLLNLKASLLDYRKLTPAIRQEFGLYDLELINP</sequence>
<dbReference type="Proteomes" id="UP000326169">
    <property type="component" value="Unassembled WGS sequence"/>
</dbReference>
<keyword evidence="2" id="KW-1185">Reference proteome</keyword>
<proteinExistence type="predicted"/>
<accession>A0A5M3TFU1</accession>
<dbReference type="EMBL" id="BIMW01000191">
    <property type="protein sequence ID" value="GCE96449.1"/>
    <property type="molecule type" value="Genomic_DNA"/>
</dbReference>
<evidence type="ECO:0000313" key="1">
    <source>
        <dbReference type="EMBL" id="GCE96449.1"/>
    </source>
</evidence>
<comment type="caution">
    <text evidence="1">The sequence shown here is derived from an EMBL/GenBank/DDBJ whole genome shotgun (WGS) entry which is preliminary data.</text>
</comment>
<reference evidence="1 2" key="1">
    <citation type="journal article" date="2019" name="J Genomics">
        <title>The Draft Genome of a Hydrogen-producing Cyanobacterium, Arthrospira platensis NIES-46.</title>
        <authorList>
            <person name="Suzuki S."/>
            <person name="Yamaguchi H."/>
            <person name="Kawachi M."/>
        </authorList>
    </citation>
    <scope>NUCLEOTIDE SEQUENCE [LARGE SCALE GENOMIC DNA]</scope>
    <source>
        <strain evidence="1 2">NIES-46</strain>
    </source>
</reference>